<dbReference type="InterPro" id="IPR012910">
    <property type="entry name" value="Plug_dom"/>
</dbReference>
<name>A0A368JU93_9BACT</name>
<evidence type="ECO:0000256" key="9">
    <source>
        <dbReference type="ARBA" id="ARBA00023237"/>
    </source>
</evidence>
<dbReference type="RefSeq" id="WP_114405075.1">
    <property type="nucleotide sequence ID" value="NZ_QOWE01000004.1"/>
</dbReference>
<dbReference type="SUPFAM" id="SSF56935">
    <property type="entry name" value="Porins"/>
    <property type="match status" value="1"/>
</dbReference>
<dbReference type="Proteomes" id="UP000253383">
    <property type="component" value="Unassembled WGS sequence"/>
</dbReference>
<dbReference type="InterPro" id="IPR039426">
    <property type="entry name" value="TonB-dep_rcpt-like"/>
</dbReference>
<evidence type="ECO:0000256" key="2">
    <source>
        <dbReference type="ARBA" id="ARBA00022448"/>
    </source>
</evidence>
<comment type="similarity">
    <text evidence="10 11">Belongs to the TonB-dependent receptor family.</text>
</comment>
<dbReference type="InterPro" id="IPR036942">
    <property type="entry name" value="Beta-barrel_TonB_sf"/>
</dbReference>
<dbReference type="InterPro" id="IPR037066">
    <property type="entry name" value="Plug_dom_sf"/>
</dbReference>
<dbReference type="InterPro" id="IPR000531">
    <property type="entry name" value="Beta-barrel_TonB"/>
</dbReference>
<evidence type="ECO:0000313" key="15">
    <source>
        <dbReference type="Proteomes" id="UP000253383"/>
    </source>
</evidence>
<sequence length="738" mass="82470">MDYFRKNIGILGSTVGLMISLTVTGFAQSSAPKPVADTLRSQTLKEVNVTGIREGFTQSLPDVQGTYLLGGKRTEVVQLGEIDANIAEKNARQVFARLPGLFVYDMDGTGNQMNVATRGLDPHRSWEYNSRQNGVLTNSDMYGYPASHFSPPMESIERVELVRGTASLQYGAQFGGMLNYVTKSGDTTRRFGFETVNSVGSYGLRSTYNAIGGRIGKLTYYGYYYRRHSDGYRESATSNAQAQFMSLQYQATKRLRISAELGRSEYVYRIPGPLTEEMFAQNPQQATRNRNYFNPDIWVPSLRLDWQMTARTRLMWLTSAVLGQRNSVLFDALANVPDTLIKATGQPRNRQVDIDNFHSYTSELRLLHAYQLGNVAATGVVGIQVMNNDLNRRQQGKGTTGSDFDLSITGPFGRDLHFYTSNVAVFAESQFHLTPKLTVSPGIRVESGLTRLRGTISYYDPLKLPNDIDHRFALLGINAQYRFRPELKVYGGWSQAYRPVIFKDIIPTSVYEQVDKNLKDATGYNAEIGLEGYWPGLHVNVSAFYLPYRNRLGSLVLTNPAGESYVFRTNVGDSRTKGVEALVEAQFYRTNQFALTGFTSTAFVDARYHNARVSTGADNQTIDGNRVESAPRWTSRNGLTARYRTFSLTAQFSYVSETFSDALNTPEPTANGARGPVPAYGIWDLNTTWRIGRRFTVRGSINNLLNTAYFTKRPTFYPGPGIWPSDGRTGVLTLGIKL</sequence>
<dbReference type="OrthoDB" id="9758472at2"/>
<dbReference type="Pfam" id="PF07715">
    <property type="entry name" value="Plug"/>
    <property type="match status" value="1"/>
</dbReference>
<dbReference type="GO" id="GO:0009279">
    <property type="term" value="C:cell outer membrane"/>
    <property type="evidence" value="ECO:0007669"/>
    <property type="project" value="UniProtKB-SubCell"/>
</dbReference>
<dbReference type="PANTHER" id="PTHR30069:SF29">
    <property type="entry name" value="HEMOGLOBIN AND HEMOGLOBIN-HAPTOGLOBIN-BINDING PROTEIN 1-RELATED"/>
    <property type="match status" value="1"/>
</dbReference>
<dbReference type="GO" id="GO:0015344">
    <property type="term" value="F:siderophore uptake transmembrane transporter activity"/>
    <property type="evidence" value="ECO:0007669"/>
    <property type="project" value="TreeGrafter"/>
</dbReference>
<keyword evidence="8 14" id="KW-0675">Receptor</keyword>
<dbReference type="Gene3D" id="2.40.170.20">
    <property type="entry name" value="TonB-dependent receptor, beta-barrel domain"/>
    <property type="match status" value="1"/>
</dbReference>
<evidence type="ECO:0000256" key="4">
    <source>
        <dbReference type="ARBA" id="ARBA00022692"/>
    </source>
</evidence>
<dbReference type="Gene3D" id="2.170.130.10">
    <property type="entry name" value="TonB-dependent receptor, plug domain"/>
    <property type="match status" value="1"/>
</dbReference>
<evidence type="ECO:0000256" key="7">
    <source>
        <dbReference type="ARBA" id="ARBA00023136"/>
    </source>
</evidence>
<dbReference type="EMBL" id="QOWE01000004">
    <property type="protein sequence ID" value="RCR70506.1"/>
    <property type="molecule type" value="Genomic_DNA"/>
</dbReference>
<evidence type="ECO:0000259" key="13">
    <source>
        <dbReference type="Pfam" id="PF07715"/>
    </source>
</evidence>
<feature type="domain" description="TonB-dependent receptor-like beta-barrel" evidence="12">
    <location>
        <begin position="288"/>
        <end position="704"/>
    </location>
</feature>
<comment type="subcellular location">
    <subcellularLocation>
        <location evidence="1 10">Cell outer membrane</location>
        <topology evidence="1 10">Multi-pass membrane protein</topology>
    </subcellularLocation>
</comment>
<dbReference type="PANTHER" id="PTHR30069">
    <property type="entry name" value="TONB-DEPENDENT OUTER MEMBRANE RECEPTOR"/>
    <property type="match status" value="1"/>
</dbReference>
<keyword evidence="5" id="KW-0732">Signal</keyword>
<keyword evidence="7 10" id="KW-0472">Membrane</keyword>
<keyword evidence="2 10" id="KW-0813">Transport</keyword>
<evidence type="ECO:0000256" key="6">
    <source>
        <dbReference type="ARBA" id="ARBA00023077"/>
    </source>
</evidence>
<evidence type="ECO:0000313" key="14">
    <source>
        <dbReference type="EMBL" id="RCR70506.1"/>
    </source>
</evidence>
<comment type="caution">
    <text evidence="14">The sequence shown here is derived from an EMBL/GenBank/DDBJ whole genome shotgun (WGS) entry which is preliminary data.</text>
</comment>
<dbReference type="GO" id="GO:0044718">
    <property type="term" value="P:siderophore transmembrane transport"/>
    <property type="evidence" value="ECO:0007669"/>
    <property type="project" value="TreeGrafter"/>
</dbReference>
<keyword evidence="6 11" id="KW-0798">TonB box</keyword>
<proteinExistence type="inferred from homology"/>
<organism evidence="14 15">
    <name type="scientific">Larkinella punicea</name>
    <dbReference type="NCBI Taxonomy" id="2315727"/>
    <lineage>
        <taxon>Bacteria</taxon>
        <taxon>Pseudomonadati</taxon>
        <taxon>Bacteroidota</taxon>
        <taxon>Cytophagia</taxon>
        <taxon>Cytophagales</taxon>
        <taxon>Spirosomataceae</taxon>
        <taxon>Larkinella</taxon>
    </lineage>
</organism>
<keyword evidence="9 10" id="KW-0998">Cell outer membrane</keyword>
<evidence type="ECO:0000256" key="8">
    <source>
        <dbReference type="ARBA" id="ARBA00023170"/>
    </source>
</evidence>
<evidence type="ECO:0000256" key="1">
    <source>
        <dbReference type="ARBA" id="ARBA00004571"/>
    </source>
</evidence>
<protein>
    <submittedName>
        <fullName evidence="14">TonB-dependent receptor</fullName>
    </submittedName>
</protein>
<keyword evidence="3 10" id="KW-1134">Transmembrane beta strand</keyword>
<accession>A0A368JU93</accession>
<dbReference type="AlphaFoldDB" id="A0A368JU93"/>
<evidence type="ECO:0000256" key="5">
    <source>
        <dbReference type="ARBA" id="ARBA00022729"/>
    </source>
</evidence>
<reference evidence="14 15" key="1">
    <citation type="submission" date="2018-07" db="EMBL/GenBank/DDBJ databases">
        <title>Genome analysis of Larkinella rosea.</title>
        <authorList>
            <person name="Zhou Z."/>
            <person name="Wang G."/>
        </authorList>
    </citation>
    <scope>NUCLEOTIDE SEQUENCE [LARGE SCALE GENOMIC DNA]</scope>
    <source>
        <strain evidence="15">zzj9</strain>
    </source>
</reference>
<keyword evidence="15" id="KW-1185">Reference proteome</keyword>
<dbReference type="Pfam" id="PF00593">
    <property type="entry name" value="TonB_dep_Rec_b-barrel"/>
    <property type="match status" value="1"/>
</dbReference>
<gene>
    <name evidence="14" type="ORF">DUE52_06010</name>
</gene>
<evidence type="ECO:0000259" key="12">
    <source>
        <dbReference type="Pfam" id="PF00593"/>
    </source>
</evidence>
<evidence type="ECO:0000256" key="3">
    <source>
        <dbReference type="ARBA" id="ARBA00022452"/>
    </source>
</evidence>
<feature type="domain" description="TonB-dependent receptor plug" evidence="13">
    <location>
        <begin position="75"/>
        <end position="173"/>
    </location>
</feature>
<dbReference type="PROSITE" id="PS52016">
    <property type="entry name" value="TONB_DEPENDENT_REC_3"/>
    <property type="match status" value="1"/>
</dbReference>
<evidence type="ECO:0000256" key="11">
    <source>
        <dbReference type="RuleBase" id="RU003357"/>
    </source>
</evidence>
<evidence type="ECO:0000256" key="10">
    <source>
        <dbReference type="PROSITE-ProRule" id="PRU01360"/>
    </source>
</evidence>
<keyword evidence="4 10" id="KW-0812">Transmembrane</keyword>